<accession>A0A4P6JXK8</accession>
<protein>
    <submittedName>
        <fullName evidence="7">Alcohol dehydrogenase</fullName>
    </submittedName>
</protein>
<dbReference type="SUPFAM" id="SSF51735">
    <property type="entry name" value="NAD(P)-binding Rossmann-fold domains"/>
    <property type="match status" value="1"/>
</dbReference>
<dbReference type="InterPro" id="IPR013154">
    <property type="entry name" value="ADH-like_N"/>
</dbReference>
<reference evidence="7 8" key="1">
    <citation type="submission" date="2019-01" db="EMBL/GenBank/DDBJ databases">
        <title>Ktedonosporobacter rubrisoli SCAWS-G2.</title>
        <authorList>
            <person name="Huang Y."/>
            <person name="Yan B."/>
        </authorList>
    </citation>
    <scope>NUCLEOTIDE SEQUENCE [LARGE SCALE GENOMIC DNA]</scope>
    <source>
        <strain evidence="7 8">SCAWS-G2</strain>
    </source>
</reference>
<dbReference type="Pfam" id="PF08240">
    <property type="entry name" value="ADH_N"/>
    <property type="match status" value="1"/>
</dbReference>
<dbReference type="Gene3D" id="3.40.50.720">
    <property type="entry name" value="NAD(P)-binding Rossmann-like Domain"/>
    <property type="match status" value="1"/>
</dbReference>
<sequence length="397" mass="42771">MKAVVWRGDMTLNLESVEDARIEAPTDVLMRVTSSAICGTDLHIYEGRMGEVNGLVIGHEPLGVVAEVGPAVASIKQRDRIVVPTHICCGFCYNCVRGYSASCLMSNPGSAGAAYGYPGMGTYRGAQTELVRIPFADANCLRLPGEPGDDLEHDFVLLADAFPTGYHATELAQVSTGDSVAIFGAGAIGLLAAYASLLRGASEVFVVDYIPERLAKAGELGASPIDFRLGDPVEQILEQRGRKRKRAGSTWRGEDSMGGVNCGIDAIGFQARDRANPEREKPDQVIHDLARVINPNGRLAIAGVFLPNDAKPVGELAKHGDLAVPWQTLFKKSITIGMGRDNDERYNTQLRDMIIAGRARPGQIVSHRLPLSQAPEAFKKFDTRTDGYIKVVLDPAI</sequence>
<keyword evidence="5" id="KW-0520">NAD</keyword>
<dbReference type="GO" id="GO:0046872">
    <property type="term" value="F:metal ion binding"/>
    <property type="evidence" value="ECO:0007669"/>
    <property type="project" value="UniProtKB-KW"/>
</dbReference>
<keyword evidence="8" id="KW-1185">Reference proteome</keyword>
<dbReference type="CDD" id="cd08282">
    <property type="entry name" value="PFDH_like"/>
    <property type="match status" value="1"/>
</dbReference>
<dbReference type="AlphaFoldDB" id="A0A4P6JXK8"/>
<dbReference type="PANTHER" id="PTHR42813:SF3">
    <property type="entry name" value="GLUTATHIONE-INDEPENDENT FORMALDEHYDE DEHYDROGENASE"/>
    <property type="match status" value="1"/>
</dbReference>
<dbReference type="PANTHER" id="PTHR42813">
    <property type="entry name" value="ZINC-TYPE ALCOHOL DEHYDROGENASE-LIKE"/>
    <property type="match status" value="1"/>
</dbReference>
<dbReference type="KEGG" id="kbs:EPA93_32145"/>
<keyword evidence="4" id="KW-0862">Zinc</keyword>
<dbReference type="RefSeq" id="WP_129891438.1">
    <property type="nucleotide sequence ID" value="NZ_CP035758.1"/>
</dbReference>
<evidence type="ECO:0000256" key="5">
    <source>
        <dbReference type="ARBA" id="ARBA00023027"/>
    </source>
</evidence>
<feature type="domain" description="Alcohol dehydrogenase-like N-terminal" evidence="6">
    <location>
        <begin position="25"/>
        <end position="136"/>
    </location>
</feature>
<name>A0A4P6JXK8_KTERU</name>
<dbReference type="InterPro" id="IPR036291">
    <property type="entry name" value="NAD(P)-bd_dom_sf"/>
</dbReference>
<dbReference type="OrthoDB" id="9765861at2"/>
<keyword evidence="3" id="KW-0479">Metal-binding</keyword>
<dbReference type="Proteomes" id="UP000290365">
    <property type="component" value="Chromosome"/>
</dbReference>
<proteinExistence type="inferred from homology"/>
<comment type="similarity">
    <text evidence="2">Belongs to the zinc-containing alcohol dehydrogenase family.</text>
</comment>
<evidence type="ECO:0000259" key="6">
    <source>
        <dbReference type="Pfam" id="PF08240"/>
    </source>
</evidence>
<dbReference type="Gene3D" id="3.90.180.10">
    <property type="entry name" value="Medium-chain alcohol dehydrogenases, catalytic domain"/>
    <property type="match status" value="1"/>
</dbReference>
<evidence type="ECO:0000313" key="8">
    <source>
        <dbReference type="Proteomes" id="UP000290365"/>
    </source>
</evidence>
<evidence type="ECO:0000256" key="4">
    <source>
        <dbReference type="ARBA" id="ARBA00022833"/>
    </source>
</evidence>
<evidence type="ECO:0000313" key="7">
    <source>
        <dbReference type="EMBL" id="QBD80374.1"/>
    </source>
</evidence>
<evidence type="ECO:0000256" key="1">
    <source>
        <dbReference type="ARBA" id="ARBA00001947"/>
    </source>
</evidence>
<dbReference type="EMBL" id="CP035758">
    <property type="protein sequence ID" value="QBD80374.1"/>
    <property type="molecule type" value="Genomic_DNA"/>
</dbReference>
<gene>
    <name evidence="7" type="ORF">EPA93_32145</name>
</gene>
<organism evidence="7 8">
    <name type="scientific">Ktedonosporobacter rubrisoli</name>
    <dbReference type="NCBI Taxonomy" id="2509675"/>
    <lineage>
        <taxon>Bacteria</taxon>
        <taxon>Bacillati</taxon>
        <taxon>Chloroflexota</taxon>
        <taxon>Ktedonobacteria</taxon>
        <taxon>Ktedonobacterales</taxon>
        <taxon>Ktedonosporobacteraceae</taxon>
        <taxon>Ktedonosporobacter</taxon>
    </lineage>
</organism>
<dbReference type="SUPFAM" id="SSF50129">
    <property type="entry name" value="GroES-like"/>
    <property type="match status" value="1"/>
</dbReference>
<comment type="cofactor">
    <cofactor evidence="1">
        <name>Zn(2+)</name>
        <dbReference type="ChEBI" id="CHEBI:29105"/>
    </cofactor>
</comment>
<evidence type="ECO:0000256" key="2">
    <source>
        <dbReference type="ARBA" id="ARBA00008072"/>
    </source>
</evidence>
<dbReference type="InterPro" id="IPR011032">
    <property type="entry name" value="GroES-like_sf"/>
</dbReference>
<evidence type="ECO:0000256" key="3">
    <source>
        <dbReference type="ARBA" id="ARBA00022723"/>
    </source>
</evidence>